<dbReference type="NCBIfam" id="NF000930">
    <property type="entry name" value="PRK00092.2-2"/>
    <property type="match status" value="1"/>
</dbReference>
<evidence type="ECO:0000259" key="4">
    <source>
        <dbReference type="Pfam" id="PF02576"/>
    </source>
</evidence>
<name>C0E2G9_9CORY</name>
<keyword evidence="2 3" id="KW-0690">Ribosome biogenesis</keyword>
<comment type="similarity">
    <text evidence="3">Belongs to the RimP family.</text>
</comment>
<proteinExistence type="inferred from homology"/>
<organism evidence="6 7">
    <name type="scientific">Corynebacterium matruchotii ATCC 33806</name>
    <dbReference type="NCBI Taxonomy" id="566549"/>
    <lineage>
        <taxon>Bacteria</taxon>
        <taxon>Bacillati</taxon>
        <taxon>Actinomycetota</taxon>
        <taxon>Actinomycetes</taxon>
        <taxon>Mycobacteriales</taxon>
        <taxon>Corynebacteriaceae</taxon>
        <taxon>Corynebacterium</taxon>
    </lineage>
</organism>
<dbReference type="Pfam" id="PF02576">
    <property type="entry name" value="RimP_N"/>
    <property type="match status" value="1"/>
</dbReference>
<dbReference type="GO" id="GO:0000028">
    <property type="term" value="P:ribosomal small subunit assembly"/>
    <property type="evidence" value="ECO:0007669"/>
    <property type="project" value="TreeGrafter"/>
</dbReference>
<evidence type="ECO:0000256" key="1">
    <source>
        <dbReference type="ARBA" id="ARBA00022490"/>
    </source>
</evidence>
<evidence type="ECO:0000259" key="5">
    <source>
        <dbReference type="Pfam" id="PF17384"/>
    </source>
</evidence>
<feature type="domain" description="Ribosome maturation factor RimP N-terminal" evidence="4">
    <location>
        <begin position="15"/>
        <end position="91"/>
    </location>
</feature>
<dbReference type="InterPro" id="IPR003728">
    <property type="entry name" value="Ribosome_maturation_RimP"/>
</dbReference>
<reference evidence="6 7" key="1">
    <citation type="submission" date="2009-01" db="EMBL/GenBank/DDBJ databases">
        <authorList>
            <person name="Fulton L."/>
            <person name="Clifton S."/>
            <person name="Chinwalla A.T."/>
            <person name="Mitreva M."/>
            <person name="Sodergren E."/>
            <person name="Weinstock G."/>
            <person name="Clifton S."/>
            <person name="Dooling D.J."/>
            <person name="Fulton B."/>
            <person name="Minx P."/>
            <person name="Pepin K.H."/>
            <person name="Johnson M."/>
            <person name="Bhonagiri V."/>
            <person name="Nash W.E."/>
            <person name="Mardis E.R."/>
            <person name="Wilson R.K."/>
        </authorList>
    </citation>
    <scope>NUCLEOTIDE SEQUENCE [LARGE SCALE GENOMIC DNA]</scope>
    <source>
        <strain evidence="6 7">ATCC 33806</strain>
    </source>
</reference>
<protein>
    <recommendedName>
        <fullName evidence="3">Ribosome maturation factor RimP</fullName>
    </recommendedName>
</protein>
<feature type="domain" description="Ribosome maturation factor RimP C-terminal" evidence="5">
    <location>
        <begin position="95"/>
        <end position="161"/>
    </location>
</feature>
<comment type="caution">
    <text evidence="6">The sequence shown here is derived from an EMBL/GenBank/DDBJ whole genome shotgun (WGS) entry which is preliminary data.</text>
</comment>
<dbReference type="EMBL" id="ACEB01000019">
    <property type="protein sequence ID" value="EEG27278.1"/>
    <property type="molecule type" value="Genomic_DNA"/>
</dbReference>
<dbReference type="Proteomes" id="UP000006247">
    <property type="component" value="Unassembled WGS sequence"/>
</dbReference>
<comment type="subcellular location">
    <subcellularLocation>
        <location evidence="3">Cytoplasm</location>
    </subcellularLocation>
</comment>
<dbReference type="HOGENOM" id="CLU_070525_3_0_11"/>
<dbReference type="Pfam" id="PF17384">
    <property type="entry name" value="DUF150_C"/>
    <property type="match status" value="1"/>
</dbReference>
<dbReference type="GO" id="GO:0006412">
    <property type="term" value="P:translation"/>
    <property type="evidence" value="ECO:0007669"/>
    <property type="project" value="TreeGrafter"/>
</dbReference>
<dbReference type="InterPro" id="IPR028989">
    <property type="entry name" value="RimP_N"/>
</dbReference>
<dbReference type="PANTHER" id="PTHR33867:SF1">
    <property type="entry name" value="RIBOSOME MATURATION FACTOR RIMP"/>
    <property type="match status" value="1"/>
</dbReference>
<dbReference type="InterPro" id="IPR028998">
    <property type="entry name" value="RimP_C"/>
</dbReference>
<dbReference type="PANTHER" id="PTHR33867">
    <property type="entry name" value="RIBOSOME MATURATION FACTOR RIMP"/>
    <property type="match status" value="1"/>
</dbReference>
<accession>C0E2G9</accession>
<dbReference type="SUPFAM" id="SSF75420">
    <property type="entry name" value="YhbC-like, N-terminal domain"/>
    <property type="match status" value="1"/>
</dbReference>
<evidence type="ECO:0000256" key="2">
    <source>
        <dbReference type="ARBA" id="ARBA00022517"/>
    </source>
</evidence>
<evidence type="ECO:0000313" key="7">
    <source>
        <dbReference type="Proteomes" id="UP000006247"/>
    </source>
</evidence>
<dbReference type="AlphaFoldDB" id="C0E2G9"/>
<dbReference type="HAMAP" id="MF_01077">
    <property type="entry name" value="RimP"/>
    <property type="match status" value="1"/>
</dbReference>
<comment type="function">
    <text evidence="3">Required for maturation of 30S ribosomal subunits.</text>
</comment>
<dbReference type="Gene3D" id="3.30.300.70">
    <property type="entry name" value="RimP-like superfamily, N-terminal"/>
    <property type="match status" value="1"/>
</dbReference>
<evidence type="ECO:0000313" key="6">
    <source>
        <dbReference type="EMBL" id="EEG27278.1"/>
    </source>
</evidence>
<dbReference type="GO" id="GO:0005829">
    <property type="term" value="C:cytosol"/>
    <property type="evidence" value="ECO:0007669"/>
    <property type="project" value="TreeGrafter"/>
</dbReference>
<dbReference type="InterPro" id="IPR035956">
    <property type="entry name" value="RimP_N_sf"/>
</dbReference>
<gene>
    <name evidence="3" type="primary">rimP</name>
    <name evidence="6" type="ORF">CORMATOL_01174</name>
</gene>
<keyword evidence="1 3" id="KW-0963">Cytoplasm</keyword>
<evidence type="ECO:0000256" key="3">
    <source>
        <dbReference type="HAMAP-Rule" id="MF_01077"/>
    </source>
</evidence>
<sequence length="188" mass="20746">MAAMAFPTSEILFPLVQPVADQYGMDIEYIKISRAGKKSVVAIAVDADNRPDSDVLEAITQEISELFDEQETAGVLNFGPGYTLEVSTPGVSTPLTKPRHWRRNRGRLVTLVDDGKKRQVRIGALNDDETSVITIERVGKKFVVAPIQLADYPSVVVEVEFATPTDNELELVASNYDDAVIFQHGERI</sequence>